<dbReference type="OrthoDB" id="2384430at2759"/>
<feature type="transmembrane region" description="Helical" evidence="1">
    <location>
        <begin position="317"/>
        <end position="338"/>
    </location>
</feature>
<dbReference type="VEuPathDB" id="TrichDB:TVAGG3_0186470"/>
<dbReference type="EMBL" id="DS113554">
    <property type="protein sequence ID" value="EAY01877.1"/>
    <property type="molecule type" value="Genomic_DNA"/>
</dbReference>
<evidence type="ECO:0000313" key="3">
    <source>
        <dbReference type="Proteomes" id="UP000001542"/>
    </source>
</evidence>
<dbReference type="VEuPathDB" id="TrichDB:TVAG_090120"/>
<dbReference type="RefSeq" id="XP_001314421.1">
    <property type="nucleotide sequence ID" value="XM_001314402.1"/>
</dbReference>
<dbReference type="KEGG" id="tva:4759706"/>
<evidence type="ECO:0008006" key="4">
    <source>
        <dbReference type="Google" id="ProtNLM"/>
    </source>
</evidence>
<name>A2EZN9_TRIV3</name>
<protein>
    <recommendedName>
        <fullName evidence="4">TPR Domain containing protein</fullName>
    </recommendedName>
</protein>
<gene>
    <name evidence="2" type="ORF">TVAG_090120</name>
</gene>
<dbReference type="AlphaFoldDB" id="A2EZN9"/>
<dbReference type="SUPFAM" id="SSF81901">
    <property type="entry name" value="HCP-like"/>
    <property type="match status" value="1"/>
</dbReference>
<reference evidence="2" key="1">
    <citation type="submission" date="2006-10" db="EMBL/GenBank/DDBJ databases">
        <authorList>
            <person name="Amadeo P."/>
            <person name="Zhao Q."/>
            <person name="Wortman J."/>
            <person name="Fraser-Liggett C."/>
            <person name="Carlton J."/>
        </authorList>
    </citation>
    <scope>NUCLEOTIDE SEQUENCE</scope>
    <source>
        <strain evidence="2">G3</strain>
    </source>
</reference>
<keyword evidence="1" id="KW-1133">Transmembrane helix</keyword>
<reference evidence="2" key="2">
    <citation type="journal article" date="2007" name="Science">
        <title>Draft genome sequence of the sexually transmitted pathogen Trichomonas vaginalis.</title>
        <authorList>
            <person name="Carlton J.M."/>
            <person name="Hirt R.P."/>
            <person name="Silva J.C."/>
            <person name="Delcher A.L."/>
            <person name="Schatz M."/>
            <person name="Zhao Q."/>
            <person name="Wortman J.R."/>
            <person name="Bidwell S.L."/>
            <person name="Alsmark U.C.M."/>
            <person name="Besteiro S."/>
            <person name="Sicheritz-Ponten T."/>
            <person name="Noel C.J."/>
            <person name="Dacks J.B."/>
            <person name="Foster P.G."/>
            <person name="Simillion C."/>
            <person name="Van de Peer Y."/>
            <person name="Miranda-Saavedra D."/>
            <person name="Barton G.J."/>
            <person name="Westrop G.D."/>
            <person name="Mueller S."/>
            <person name="Dessi D."/>
            <person name="Fiori P.L."/>
            <person name="Ren Q."/>
            <person name="Paulsen I."/>
            <person name="Zhang H."/>
            <person name="Bastida-Corcuera F.D."/>
            <person name="Simoes-Barbosa A."/>
            <person name="Brown M.T."/>
            <person name="Hayes R.D."/>
            <person name="Mukherjee M."/>
            <person name="Okumura C.Y."/>
            <person name="Schneider R."/>
            <person name="Smith A.J."/>
            <person name="Vanacova S."/>
            <person name="Villalvazo M."/>
            <person name="Haas B.J."/>
            <person name="Pertea M."/>
            <person name="Feldblyum T.V."/>
            <person name="Utterback T.R."/>
            <person name="Shu C.L."/>
            <person name="Osoegawa K."/>
            <person name="de Jong P.J."/>
            <person name="Hrdy I."/>
            <person name="Horvathova L."/>
            <person name="Zubacova Z."/>
            <person name="Dolezal P."/>
            <person name="Malik S.B."/>
            <person name="Logsdon J.M. Jr."/>
            <person name="Henze K."/>
            <person name="Gupta A."/>
            <person name="Wang C.C."/>
            <person name="Dunne R.L."/>
            <person name="Upcroft J.A."/>
            <person name="Upcroft P."/>
            <person name="White O."/>
            <person name="Salzberg S.L."/>
            <person name="Tang P."/>
            <person name="Chiu C.-H."/>
            <person name="Lee Y.-S."/>
            <person name="Embley T.M."/>
            <person name="Coombs G.H."/>
            <person name="Mottram J.C."/>
            <person name="Tachezy J."/>
            <person name="Fraser-Liggett C.M."/>
            <person name="Johnson P.J."/>
        </authorList>
    </citation>
    <scope>NUCLEOTIDE SEQUENCE [LARGE SCALE GENOMIC DNA]</scope>
    <source>
        <strain evidence="2">G3</strain>
    </source>
</reference>
<keyword evidence="1" id="KW-0812">Transmembrane</keyword>
<dbReference type="Proteomes" id="UP000001542">
    <property type="component" value="Unassembled WGS sequence"/>
</dbReference>
<proteinExistence type="predicted"/>
<accession>A2EZN9</accession>
<evidence type="ECO:0000256" key="1">
    <source>
        <dbReference type="SAM" id="Phobius"/>
    </source>
</evidence>
<dbReference type="InterPro" id="IPR011990">
    <property type="entry name" value="TPR-like_helical_dom_sf"/>
</dbReference>
<dbReference type="Gene3D" id="1.25.40.10">
    <property type="entry name" value="Tetratricopeptide repeat domain"/>
    <property type="match status" value="1"/>
</dbReference>
<keyword evidence="3" id="KW-1185">Reference proteome</keyword>
<dbReference type="InParanoid" id="A2EZN9"/>
<dbReference type="SMR" id="A2EZN9"/>
<sequence>MCARILPKYQKYYQYLSLRPENGLQHIVTIDTPPDIRASDIQIDFNREAQTINVHYLDLVPFLCGQMKGNVTGYSTLIYPSENQLIINFTLTERLEITDLFICDYHPLLRICDPYSLLKLFLHKGRETVTRNDIAKLDLAAKMGFLPAIQELYINFIYSKFPIKLADEYALELAEGYKPSQLHFYIACAHFHEKTEEDYHIAYQHFLKSEEYGGFAKDFLGLYYSPISYIPFPNKDGKIAAECFEKTLEKDPKNVISLHNLSLLLYQGIGVEKDVKRAQELYNTLVTIDPHFPPLEDEKIIFFDNEGKDDSFNMNDLYLILGIGAAIGVGAFCFYKIWKRLQRK</sequence>
<keyword evidence="1" id="KW-0472">Membrane</keyword>
<organism evidence="2 3">
    <name type="scientific">Trichomonas vaginalis (strain ATCC PRA-98 / G3)</name>
    <dbReference type="NCBI Taxonomy" id="412133"/>
    <lineage>
        <taxon>Eukaryota</taxon>
        <taxon>Metamonada</taxon>
        <taxon>Parabasalia</taxon>
        <taxon>Trichomonadida</taxon>
        <taxon>Trichomonadidae</taxon>
        <taxon>Trichomonas</taxon>
    </lineage>
</organism>
<evidence type="ECO:0000313" key="2">
    <source>
        <dbReference type="EMBL" id="EAY01877.1"/>
    </source>
</evidence>